<reference evidence="4 5" key="1">
    <citation type="submission" date="2017-05" db="EMBL/GenBank/DDBJ databases">
        <title>Vagococcus spp. assemblies.</title>
        <authorList>
            <person name="Gulvik C.A."/>
        </authorList>
    </citation>
    <scope>NUCLEOTIDE SEQUENCE [LARGE SCALE GENOMIC DNA]</scope>
    <source>
        <strain evidence="4 5">SS1714</strain>
    </source>
</reference>
<evidence type="ECO:0000256" key="1">
    <source>
        <dbReference type="ARBA" id="ARBA00022729"/>
    </source>
</evidence>
<sequence>MSKFNLSKLLSILVMSLFLLGACASNEKKETSDSSSKATSSEVVKAKDVSFQPKNHQLITPTFELTLLTTELKKDIDGKDSWFIYAEMENKSKETILPETEWNTYIRFSDEEKGTESLYPHVLPKKDLDGSEYKTAIDNMSKELKANQRVKIGGLYALPEDKEVYLSVYDKEMNVFHSEKLKIPMK</sequence>
<dbReference type="EMBL" id="NGKB01000003">
    <property type="protein sequence ID" value="RSU16128.1"/>
    <property type="molecule type" value="Genomic_DNA"/>
</dbReference>
<evidence type="ECO:0000313" key="4">
    <source>
        <dbReference type="EMBL" id="RSU16128.1"/>
    </source>
</evidence>
<dbReference type="RefSeq" id="WP_126792214.1">
    <property type="nucleotide sequence ID" value="NZ_CP060720.1"/>
</dbReference>
<organism evidence="4 5">
    <name type="scientific">Vagococcus carniphilus</name>
    <dbReference type="NCBI Taxonomy" id="218144"/>
    <lineage>
        <taxon>Bacteria</taxon>
        <taxon>Bacillati</taxon>
        <taxon>Bacillota</taxon>
        <taxon>Bacilli</taxon>
        <taxon>Lactobacillales</taxon>
        <taxon>Enterococcaceae</taxon>
        <taxon>Vagococcus</taxon>
    </lineage>
</organism>
<evidence type="ECO:0000313" key="5">
    <source>
        <dbReference type="Proteomes" id="UP000288028"/>
    </source>
</evidence>
<keyword evidence="1 2" id="KW-0732">Signal</keyword>
<dbReference type="Pfam" id="PF16729">
    <property type="entry name" value="DUF5067"/>
    <property type="match status" value="1"/>
</dbReference>
<keyword evidence="5" id="KW-1185">Reference proteome</keyword>
<feature type="domain" description="DUF5067" evidence="3">
    <location>
        <begin position="36"/>
        <end position="170"/>
    </location>
</feature>
<dbReference type="InterPro" id="IPR031989">
    <property type="entry name" value="DUF5067"/>
</dbReference>
<gene>
    <name evidence="4" type="ORF">CBF28_04025</name>
</gene>
<dbReference type="InterPro" id="IPR029050">
    <property type="entry name" value="Immunoprotect_excell_Ig-like"/>
</dbReference>
<dbReference type="GeneID" id="95581374"/>
<evidence type="ECO:0000259" key="3">
    <source>
        <dbReference type="Pfam" id="PF16729"/>
    </source>
</evidence>
<dbReference type="Gene3D" id="2.60.40.1240">
    <property type="match status" value="1"/>
</dbReference>
<comment type="caution">
    <text evidence="4">The sequence shown here is derived from an EMBL/GenBank/DDBJ whole genome shotgun (WGS) entry which is preliminary data.</text>
</comment>
<feature type="signal peptide" evidence="2">
    <location>
        <begin position="1"/>
        <end position="24"/>
    </location>
</feature>
<evidence type="ECO:0000256" key="2">
    <source>
        <dbReference type="SAM" id="SignalP"/>
    </source>
</evidence>
<protein>
    <recommendedName>
        <fullName evidence="3">DUF5067 domain-containing protein</fullName>
    </recommendedName>
</protein>
<name>A0A430B794_9ENTE</name>
<proteinExistence type="predicted"/>
<dbReference type="PROSITE" id="PS51257">
    <property type="entry name" value="PROKAR_LIPOPROTEIN"/>
    <property type="match status" value="1"/>
</dbReference>
<dbReference type="AlphaFoldDB" id="A0A430B794"/>
<dbReference type="Proteomes" id="UP000288028">
    <property type="component" value="Unassembled WGS sequence"/>
</dbReference>
<feature type="chain" id="PRO_5019051064" description="DUF5067 domain-containing protein" evidence="2">
    <location>
        <begin position="25"/>
        <end position="186"/>
    </location>
</feature>
<accession>A0A430B794</accession>